<dbReference type="InterPro" id="IPR002048">
    <property type="entry name" value="EF_hand_dom"/>
</dbReference>
<organism evidence="3 4">
    <name type="scientific">Gluconobacter cerinus</name>
    <dbReference type="NCBI Taxonomy" id="38307"/>
    <lineage>
        <taxon>Bacteria</taxon>
        <taxon>Pseudomonadati</taxon>
        <taxon>Pseudomonadota</taxon>
        <taxon>Alphaproteobacteria</taxon>
        <taxon>Acetobacterales</taxon>
        <taxon>Acetobacteraceae</taxon>
        <taxon>Gluconobacter</taxon>
    </lineage>
</organism>
<feature type="domain" description="EF-hand" evidence="2">
    <location>
        <begin position="30"/>
        <end position="56"/>
    </location>
</feature>
<dbReference type="GeneID" id="81475743"/>
<dbReference type="InterPro" id="IPR018247">
    <property type="entry name" value="EF_Hand_1_Ca_BS"/>
</dbReference>
<dbReference type="SUPFAM" id="SSF47473">
    <property type="entry name" value="EF-hand"/>
    <property type="match status" value="1"/>
</dbReference>
<evidence type="ECO:0000259" key="2">
    <source>
        <dbReference type="PROSITE" id="PS50222"/>
    </source>
</evidence>
<proteinExistence type="predicted"/>
<protein>
    <submittedName>
        <fullName evidence="3">EF hand</fullName>
    </submittedName>
</protein>
<dbReference type="PATRIC" id="fig|38307.3.peg.3112"/>
<accession>A0A1B6VH46</accession>
<dbReference type="OrthoDB" id="7226012at2"/>
<keyword evidence="1" id="KW-0732">Signal</keyword>
<gene>
    <name evidence="3" type="ORF">A0123_02974</name>
</gene>
<evidence type="ECO:0000313" key="4">
    <source>
        <dbReference type="Proteomes" id="UP000077786"/>
    </source>
</evidence>
<sequence length="99" mass="11419">MSIKYWSILAFALVSSSCSAQVQTNENQSFSIADKNHDGRISFDEFEVYVRDYLREKSSFEASGFSMLSHSTQEAVLKDHFDKMDVGHKGYLLPNEWKR</sequence>
<reference evidence="3 4" key="1">
    <citation type="submission" date="2016-03" db="EMBL/GenBank/DDBJ databases">
        <title>Draft genome sequence of Gluconobacter cerinus strain CECT 9110.</title>
        <authorList>
            <person name="Sainz F."/>
            <person name="Mas A."/>
            <person name="Torija M.J."/>
        </authorList>
    </citation>
    <scope>NUCLEOTIDE SEQUENCE [LARGE SCALE GENOMIC DNA]</scope>
    <source>
        <strain evidence="3 4">CECT 9110</strain>
    </source>
</reference>
<dbReference type="PROSITE" id="PS50222">
    <property type="entry name" value="EF_HAND_2"/>
    <property type="match status" value="2"/>
</dbReference>
<evidence type="ECO:0000313" key="3">
    <source>
        <dbReference type="EMBL" id="OAJ66297.1"/>
    </source>
</evidence>
<dbReference type="AlphaFoldDB" id="A0A1B6VH46"/>
<dbReference type="Proteomes" id="UP000077786">
    <property type="component" value="Unassembled WGS sequence"/>
</dbReference>
<evidence type="ECO:0000256" key="1">
    <source>
        <dbReference type="SAM" id="SignalP"/>
    </source>
</evidence>
<comment type="caution">
    <text evidence="3">The sequence shown here is derived from an EMBL/GenBank/DDBJ whole genome shotgun (WGS) entry which is preliminary data.</text>
</comment>
<feature type="domain" description="EF-hand" evidence="2">
    <location>
        <begin position="72"/>
        <end position="99"/>
    </location>
</feature>
<dbReference type="Pfam" id="PF00036">
    <property type="entry name" value="EF-hand_1"/>
    <property type="match status" value="1"/>
</dbReference>
<dbReference type="GO" id="GO:0005509">
    <property type="term" value="F:calcium ion binding"/>
    <property type="evidence" value="ECO:0007669"/>
    <property type="project" value="InterPro"/>
</dbReference>
<feature type="signal peptide" evidence="1">
    <location>
        <begin position="1"/>
        <end position="20"/>
    </location>
</feature>
<name>A0A1B6VH46_9PROT</name>
<dbReference type="EMBL" id="LUTU01000017">
    <property type="protein sequence ID" value="OAJ66297.1"/>
    <property type="molecule type" value="Genomic_DNA"/>
</dbReference>
<dbReference type="RefSeq" id="WP_064275414.1">
    <property type="nucleotide sequence ID" value="NZ_LUTU01000017.1"/>
</dbReference>
<dbReference type="InterPro" id="IPR011992">
    <property type="entry name" value="EF-hand-dom_pair"/>
</dbReference>
<dbReference type="PROSITE" id="PS51257">
    <property type="entry name" value="PROKAR_LIPOPROTEIN"/>
    <property type="match status" value="1"/>
</dbReference>
<dbReference type="Gene3D" id="1.10.238.10">
    <property type="entry name" value="EF-hand"/>
    <property type="match status" value="1"/>
</dbReference>
<feature type="chain" id="PRO_5008589996" evidence="1">
    <location>
        <begin position="21"/>
        <end position="99"/>
    </location>
</feature>
<dbReference type="PROSITE" id="PS00018">
    <property type="entry name" value="EF_HAND_1"/>
    <property type="match status" value="1"/>
</dbReference>